<evidence type="ECO:0000256" key="6">
    <source>
        <dbReference type="ARBA" id="ARBA00023136"/>
    </source>
</evidence>
<organism evidence="10 11">
    <name type="scientific">Goodfellowiella coeruleoviolacea</name>
    <dbReference type="NCBI Taxonomy" id="334858"/>
    <lineage>
        <taxon>Bacteria</taxon>
        <taxon>Bacillati</taxon>
        <taxon>Actinomycetota</taxon>
        <taxon>Actinomycetes</taxon>
        <taxon>Pseudonocardiales</taxon>
        <taxon>Pseudonocardiaceae</taxon>
        <taxon>Goodfellowiella</taxon>
    </lineage>
</organism>
<comment type="similarity">
    <text evidence="2 7">Belongs to the DedA family.</text>
</comment>
<evidence type="ECO:0000256" key="2">
    <source>
        <dbReference type="ARBA" id="ARBA00010792"/>
    </source>
</evidence>
<comment type="caution">
    <text evidence="10">The sequence shown here is derived from an EMBL/GenBank/DDBJ whole genome shotgun (WGS) entry which is preliminary data.</text>
</comment>
<feature type="domain" description="VTT" evidence="9">
    <location>
        <begin position="36"/>
        <end position="164"/>
    </location>
</feature>
<dbReference type="EMBL" id="JAMTCK010000002">
    <property type="protein sequence ID" value="MCP2164082.1"/>
    <property type="molecule type" value="Genomic_DNA"/>
</dbReference>
<feature type="transmembrane region" description="Helical" evidence="7">
    <location>
        <begin position="29"/>
        <end position="48"/>
    </location>
</feature>
<dbReference type="Proteomes" id="UP001206128">
    <property type="component" value="Unassembled WGS sequence"/>
</dbReference>
<dbReference type="GO" id="GO:0005886">
    <property type="term" value="C:plasma membrane"/>
    <property type="evidence" value="ECO:0007669"/>
    <property type="project" value="UniProtKB-SubCell"/>
</dbReference>
<keyword evidence="3 7" id="KW-1003">Cell membrane</keyword>
<dbReference type="InterPro" id="IPR032818">
    <property type="entry name" value="DedA-like"/>
</dbReference>
<evidence type="ECO:0000256" key="1">
    <source>
        <dbReference type="ARBA" id="ARBA00004651"/>
    </source>
</evidence>
<evidence type="ECO:0000256" key="8">
    <source>
        <dbReference type="SAM" id="MobiDB-lite"/>
    </source>
</evidence>
<comment type="subcellular location">
    <subcellularLocation>
        <location evidence="1 7">Cell membrane</location>
        <topology evidence="1 7">Multi-pass membrane protein</topology>
    </subcellularLocation>
</comment>
<dbReference type="InterPro" id="IPR032816">
    <property type="entry name" value="VTT_dom"/>
</dbReference>
<evidence type="ECO:0000256" key="5">
    <source>
        <dbReference type="ARBA" id="ARBA00022989"/>
    </source>
</evidence>
<evidence type="ECO:0000313" key="10">
    <source>
        <dbReference type="EMBL" id="MCP2164082.1"/>
    </source>
</evidence>
<dbReference type="PANTHER" id="PTHR30353">
    <property type="entry name" value="INNER MEMBRANE PROTEIN DEDA-RELATED"/>
    <property type="match status" value="1"/>
</dbReference>
<keyword evidence="5 7" id="KW-1133">Transmembrane helix</keyword>
<keyword evidence="4 7" id="KW-0812">Transmembrane</keyword>
<proteinExistence type="inferred from homology"/>
<accession>A0AAE3GB73</accession>
<name>A0AAE3GB73_9PSEU</name>
<dbReference type="Pfam" id="PF09335">
    <property type="entry name" value="VTT_dom"/>
    <property type="match status" value="1"/>
</dbReference>
<sequence length="224" mass="23390">MPEAGFLVGLPAPVVLGLIGLLLMAESGLLIGVVLPGASTVLTLGLFARLGVVPLFAAVVTAVLATTIGSHAGFVRGQRRGQSGRGGWVDRLVERRLGPDRQERLLSLLRRRARVAVAVGQCLGVVRTLVPRLAGRAGVPYPRFALCNVPAAVLWGGGLVVLGYLAGAAYQQVEDVVGLLGLPLLVVVAVAVLAWRLVRRRRRSGGQPVRPMSPDAAPESVEVG</sequence>
<dbReference type="PANTHER" id="PTHR30353:SF0">
    <property type="entry name" value="TRANSMEMBRANE PROTEIN"/>
    <property type="match status" value="1"/>
</dbReference>
<evidence type="ECO:0000313" key="11">
    <source>
        <dbReference type="Proteomes" id="UP001206128"/>
    </source>
</evidence>
<protein>
    <submittedName>
        <fullName evidence="10">Membrane-associated protein</fullName>
    </submittedName>
</protein>
<keyword evidence="6 7" id="KW-0472">Membrane</keyword>
<gene>
    <name evidence="10" type="ORF">LX83_000922</name>
</gene>
<feature type="transmembrane region" description="Helical" evidence="7">
    <location>
        <begin position="145"/>
        <end position="170"/>
    </location>
</feature>
<feature type="region of interest" description="Disordered" evidence="8">
    <location>
        <begin position="205"/>
        <end position="224"/>
    </location>
</feature>
<reference evidence="10" key="1">
    <citation type="submission" date="2022-06" db="EMBL/GenBank/DDBJ databases">
        <title>Genomic Encyclopedia of Archaeal and Bacterial Type Strains, Phase II (KMG-II): from individual species to whole genera.</title>
        <authorList>
            <person name="Goeker M."/>
        </authorList>
    </citation>
    <scope>NUCLEOTIDE SEQUENCE</scope>
    <source>
        <strain evidence="10">DSM 43935</strain>
    </source>
</reference>
<evidence type="ECO:0000256" key="4">
    <source>
        <dbReference type="ARBA" id="ARBA00022692"/>
    </source>
</evidence>
<evidence type="ECO:0000256" key="3">
    <source>
        <dbReference type="ARBA" id="ARBA00022475"/>
    </source>
</evidence>
<feature type="transmembrane region" description="Helical" evidence="7">
    <location>
        <begin position="54"/>
        <end position="75"/>
    </location>
</feature>
<keyword evidence="11" id="KW-1185">Reference proteome</keyword>
<evidence type="ECO:0000259" key="9">
    <source>
        <dbReference type="Pfam" id="PF09335"/>
    </source>
</evidence>
<dbReference type="RefSeq" id="WP_253767395.1">
    <property type="nucleotide sequence ID" value="NZ_JAMTCK010000002.1"/>
</dbReference>
<feature type="transmembrane region" description="Helical" evidence="7">
    <location>
        <begin position="6"/>
        <end position="24"/>
    </location>
</feature>
<evidence type="ECO:0000256" key="7">
    <source>
        <dbReference type="RuleBase" id="RU367016"/>
    </source>
</evidence>
<feature type="transmembrane region" description="Helical" evidence="7">
    <location>
        <begin position="176"/>
        <end position="198"/>
    </location>
</feature>
<dbReference type="AlphaFoldDB" id="A0AAE3GB73"/>